<dbReference type="AlphaFoldDB" id="A0A9D3YKV9"/>
<protein>
    <submittedName>
        <fullName evidence="2">Uncharacterized protein</fullName>
    </submittedName>
</protein>
<evidence type="ECO:0000313" key="3">
    <source>
        <dbReference type="Proteomes" id="UP000828390"/>
    </source>
</evidence>
<reference evidence="2" key="1">
    <citation type="journal article" date="2019" name="bioRxiv">
        <title>The Genome of the Zebra Mussel, Dreissena polymorpha: A Resource for Invasive Species Research.</title>
        <authorList>
            <person name="McCartney M.A."/>
            <person name="Auch B."/>
            <person name="Kono T."/>
            <person name="Mallez S."/>
            <person name="Zhang Y."/>
            <person name="Obille A."/>
            <person name="Becker A."/>
            <person name="Abrahante J.E."/>
            <person name="Garbe J."/>
            <person name="Badalamenti J.P."/>
            <person name="Herman A."/>
            <person name="Mangelson H."/>
            <person name="Liachko I."/>
            <person name="Sullivan S."/>
            <person name="Sone E.D."/>
            <person name="Koren S."/>
            <person name="Silverstein K.A.T."/>
            <person name="Beckman K.B."/>
            <person name="Gohl D.M."/>
        </authorList>
    </citation>
    <scope>NUCLEOTIDE SEQUENCE</scope>
    <source>
        <strain evidence="2">Duluth1</strain>
        <tissue evidence="2">Whole animal</tissue>
    </source>
</reference>
<evidence type="ECO:0000256" key="1">
    <source>
        <dbReference type="SAM" id="MobiDB-lite"/>
    </source>
</evidence>
<proteinExistence type="predicted"/>
<organism evidence="2 3">
    <name type="scientific">Dreissena polymorpha</name>
    <name type="common">Zebra mussel</name>
    <name type="synonym">Mytilus polymorpha</name>
    <dbReference type="NCBI Taxonomy" id="45954"/>
    <lineage>
        <taxon>Eukaryota</taxon>
        <taxon>Metazoa</taxon>
        <taxon>Spiralia</taxon>
        <taxon>Lophotrochozoa</taxon>
        <taxon>Mollusca</taxon>
        <taxon>Bivalvia</taxon>
        <taxon>Autobranchia</taxon>
        <taxon>Heteroconchia</taxon>
        <taxon>Euheterodonta</taxon>
        <taxon>Imparidentia</taxon>
        <taxon>Neoheterodontei</taxon>
        <taxon>Myida</taxon>
        <taxon>Dreissenoidea</taxon>
        <taxon>Dreissenidae</taxon>
        <taxon>Dreissena</taxon>
    </lineage>
</organism>
<name>A0A9D3YKV9_DREPO</name>
<evidence type="ECO:0000313" key="2">
    <source>
        <dbReference type="EMBL" id="KAH3702622.1"/>
    </source>
</evidence>
<feature type="compositionally biased region" description="Polar residues" evidence="1">
    <location>
        <begin position="57"/>
        <end position="72"/>
    </location>
</feature>
<sequence length="79" mass="8996">MYQEIDLNDNSAGIDDSREDNNDYGYTNKGFNDSRKENSDNIYNHIKPVGDEYDHVSQGQHNDTAMGNNYDFTSGAVRK</sequence>
<gene>
    <name evidence="2" type="ORF">DPMN_077647</name>
</gene>
<feature type="region of interest" description="Disordered" evidence="1">
    <location>
        <begin position="1"/>
        <end position="79"/>
    </location>
</feature>
<reference evidence="2" key="2">
    <citation type="submission" date="2020-11" db="EMBL/GenBank/DDBJ databases">
        <authorList>
            <person name="McCartney M.A."/>
            <person name="Auch B."/>
            <person name="Kono T."/>
            <person name="Mallez S."/>
            <person name="Becker A."/>
            <person name="Gohl D.M."/>
            <person name="Silverstein K.A.T."/>
            <person name="Koren S."/>
            <person name="Bechman K.B."/>
            <person name="Herman A."/>
            <person name="Abrahante J.E."/>
            <person name="Garbe J."/>
        </authorList>
    </citation>
    <scope>NUCLEOTIDE SEQUENCE</scope>
    <source>
        <strain evidence="2">Duluth1</strain>
        <tissue evidence="2">Whole animal</tissue>
    </source>
</reference>
<accession>A0A9D3YKV9</accession>
<dbReference type="Proteomes" id="UP000828390">
    <property type="component" value="Unassembled WGS sequence"/>
</dbReference>
<keyword evidence="3" id="KW-1185">Reference proteome</keyword>
<dbReference type="EMBL" id="JAIWYP010000015">
    <property type="protein sequence ID" value="KAH3702622.1"/>
    <property type="molecule type" value="Genomic_DNA"/>
</dbReference>
<comment type="caution">
    <text evidence="2">The sequence shown here is derived from an EMBL/GenBank/DDBJ whole genome shotgun (WGS) entry which is preliminary data.</text>
</comment>